<comment type="similarity">
    <text evidence="2">Belongs to the binding-protein-dependent transport system permease family. CysTW subfamily.</text>
</comment>
<feature type="transmembrane region" description="Helical" evidence="11">
    <location>
        <begin position="231"/>
        <end position="251"/>
    </location>
</feature>
<evidence type="ECO:0000256" key="5">
    <source>
        <dbReference type="ARBA" id="ARBA00022519"/>
    </source>
</evidence>
<keyword evidence="8 11" id="KW-0472">Membrane</keyword>
<sequence length="256" mass="28895">MIRCCKFIYTILFLLALYFPIMVLITNSFNASKYGINWGGFTLEWYQKFLYNPALIKATINSLTVSTIAATLATIIGCISVFSFFKYDYRFKEFSKALIYLTLVMPEIVMGISFLICFMVLQVPLGFITLLIAHIAFCLPFVVITILTRLKSFDKNIIEAAKDLGASDFCILWKIIVPIIFPTILSSWLLAFIISFDDVVVSHFVTGPTFEILPLLIYSMAKVGVKPEVNAICAIILFLSISLIVTAQLLIMRNKK</sequence>
<comment type="function">
    <text evidence="9">Required for the activity of the bacterial periplasmic transport system of putrescine and spermidine.</text>
</comment>
<comment type="subcellular location">
    <subcellularLocation>
        <location evidence="1">Cell inner membrane</location>
        <topology evidence="1">Multi-pass membrane protein</topology>
    </subcellularLocation>
    <subcellularLocation>
        <location evidence="11">Cell membrane</location>
        <topology evidence="11">Multi-pass membrane protein</topology>
    </subcellularLocation>
</comment>
<dbReference type="Gene3D" id="1.10.3720.10">
    <property type="entry name" value="MetI-like"/>
    <property type="match status" value="1"/>
</dbReference>
<keyword evidence="4" id="KW-1003">Cell membrane</keyword>
<dbReference type="SUPFAM" id="SSF161098">
    <property type="entry name" value="MetI-like"/>
    <property type="match status" value="1"/>
</dbReference>
<feature type="domain" description="ABC transmembrane type-1" evidence="12">
    <location>
        <begin position="59"/>
        <end position="250"/>
    </location>
</feature>
<evidence type="ECO:0000256" key="10">
    <source>
        <dbReference type="ARBA" id="ARBA00039580"/>
    </source>
</evidence>
<feature type="transmembrane region" description="Helical" evidence="11">
    <location>
        <begin position="63"/>
        <end position="85"/>
    </location>
</feature>
<feature type="transmembrane region" description="Helical" evidence="11">
    <location>
        <begin position="7"/>
        <end position="25"/>
    </location>
</feature>
<gene>
    <name evidence="13" type="ORF">Trichorick_00815</name>
</gene>
<dbReference type="NCBIfam" id="NF007047">
    <property type="entry name" value="PRK09500.1"/>
    <property type="match status" value="1"/>
</dbReference>
<evidence type="ECO:0000259" key="12">
    <source>
        <dbReference type="PROSITE" id="PS50928"/>
    </source>
</evidence>
<evidence type="ECO:0000256" key="1">
    <source>
        <dbReference type="ARBA" id="ARBA00004429"/>
    </source>
</evidence>
<organism evidence="13 14">
    <name type="scientific">Candidatus Trichorickettsia mobilis</name>
    <dbReference type="NCBI Taxonomy" id="1346319"/>
    <lineage>
        <taxon>Bacteria</taxon>
        <taxon>Pseudomonadati</taxon>
        <taxon>Pseudomonadota</taxon>
        <taxon>Alphaproteobacteria</taxon>
        <taxon>Rickettsiales</taxon>
        <taxon>Rickettsiaceae</taxon>
        <taxon>Rickettsieae</taxon>
        <taxon>Candidatus Trichorickettsia</taxon>
    </lineage>
</organism>
<evidence type="ECO:0000256" key="2">
    <source>
        <dbReference type="ARBA" id="ARBA00007069"/>
    </source>
</evidence>
<name>A0ABZ0UUS7_9RICK</name>
<dbReference type="Proteomes" id="UP001326613">
    <property type="component" value="Chromosome"/>
</dbReference>
<evidence type="ECO:0000256" key="3">
    <source>
        <dbReference type="ARBA" id="ARBA00022448"/>
    </source>
</evidence>
<evidence type="ECO:0000256" key="9">
    <source>
        <dbReference type="ARBA" id="ARBA00037216"/>
    </source>
</evidence>
<evidence type="ECO:0000256" key="11">
    <source>
        <dbReference type="RuleBase" id="RU363032"/>
    </source>
</evidence>
<feature type="transmembrane region" description="Helical" evidence="11">
    <location>
        <begin position="127"/>
        <end position="150"/>
    </location>
</feature>
<feature type="transmembrane region" description="Helical" evidence="11">
    <location>
        <begin position="171"/>
        <end position="194"/>
    </location>
</feature>
<evidence type="ECO:0000256" key="6">
    <source>
        <dbReference type="ARBA" id="ARBA00022692"/>
    </source>
</evidence>
<dbReference type="EMBL" id="CP112932">
    <property type="protein sequence ID" value="WPY00925.1"/>
    <property type="molecule type" value="Genomic_DNA"/>
</dbReference>
<evidence type="ECO:0000256" key="8">
    <source>
        <dbReference type="ARBA" id="ARBA00023136"/>
    </source>
</evidence>
<feature type="transmembrane region" description="Helical" evidence="11">
    <location>
        <begin position="200"/>
        <end position="219"/>
    </location>
</feature>
<keyword evidence="14" id="KW-1185">Reference proteome</keyword>
<proteinExistence type="inferred from homology"/>
<keyword evidence="7 11" id="KW-1133">Transmembrane helix</keyword>
<dbReference type="PROSITE" id="PS50928">
    <property type="entry name" value="ABC_TM1"/>
    <property type="match status" value="1"/>
</dbReference>
<keyword evidence="6 11" id="KW-0812">Transmembrane</keyword>
<dbReference type="RefSeq" id="WP_323737748.1">
    <property type="nucleotide sequence ID" value="NZ_CP112932.1"/>
</dbReference>
<dbReference type="PANTHER" id="PTHR43848:SF5">
    <property type="entry name" value="SPERMIDINE_PUTRESCINE TRANSPORT SYSTEM PERMEASE PROTEIN POTC"/>
    <property type="match status" value="1"/>
</dbReference>
<reference evidence="13 14" key="1">
    <citation type="submission" date="2022-10" db="EMBL/GenBank/DDBJ databases">
        <title>Host association and intracellularity evolved multiple times independently in the Rickettsiales.</title>
        <authorList>
            <person name="Castelli M."/>
            <person name="Nardi T."/>
            <person name="Gammuto L."/>
            <person name="Bellinzona G."/>
            <person name="Sabaneyeva E."/>
            <person name="Potekhin A."/>
            <person name="Serra V."/>
            <person name="Petroni G."/>
            <person name="Sassera D."/>
        </authorList>
    </citation>
    <scope>NUCLEOTIDE SEQUENCE [LARGE SCALE GENOMIC DNA]</scope>
    <source>
        <strain evidence="13 14">Kr 154-4</strain>
    </source>
</reference>
<evidence type="ECO:0000256" key="4">
    <source>
        <dbReference type="ARBA" id="ARBA00022475"/>
    </source>
</evidence>
<evidence type="ECO:0000256" key="7">
    <source>
        <dbReference type="ARBA" id="ARBA00022989"/>
    </source>
</evidence>
<accession>A0ABZ0UUS7</accession>
<evidence type="ECO:0000313" key="14">
    <source>
        <dbReference type="Proteomes" id="UP001326613"/>
    </source>
</evidence>
<dbReference type="InterPro" id="IPR000515">
    <property type="entry name" value="MetI-like"/>
</dbReference>
<dbReference type="InterPro" id="IPR051789">
    <property type="entry name" value="Bact_Polyamine_Transport"/>
</dbReference>
<feature type="transmembrane region" description="Helical" evidence="11">
    <location>
        <begin position="97"/>
        <end position="121"/>
    </location>
</feature>
<keyword evidence="5" id="KW-0997">Cell inner membrane</keyword>
<protein>
    <recommendedName>
        <fullName evidence="10">Spermidine/putrescine transport system permease protein PotC</fullName>
    </recommendedName>
</protein>
<dbReference type="InterPro" id="IPR035906">
    <property type="entry name" value="MetI-like_sf"/>
</dbReference>
<keyword evidence="3 11" id="KW-0813">Transport</keyword>
<evidence type="ECO:0000313" key="13">
    <source>
        <dbReference type="EMBL" id="WPY00925.1"/>
    </source>
</evidence>
<dbReference type="CDD" id="cd06261">
    <property type="entry name" value="TM_PBP2"/>
    <property type="match status" value="1"/>
</dbReference>
<dbReference type="PANTHER" id="PTHR43848">
    <property type="entry name" value="PUTRESCINE TRANSPORT SYSTEM PERMEASE PROTEIN POTI"/>
    <property type="match status" value="1"/>
</dbReference>
<dbReference type="Pfam" id="PF00528">
    <property type="entry name" value="BPD_transp_1"/>
    <property type="match status" value="1"/>
</dbReference>